<evidence type="ECO:0000313" key="5">
    <source>
        <dbReference type="EMBL" id="ACF44069.1"/>
    </source>
</evidence>
<dbReference type="OrthoDB" id="7349669at2"/>
<dbReference type="InterPro" id="IPR010982">
    <property type="entry name" value="Lambda_DNA-bd_dom_sf"/>
</dbReference>
<organism evidence="5 6">
    <name type="scientific">Pelodictyon phaeoclathratiforme (strain DSM 5477 / BU-1)</name>
    <dbReference type="NCBI Taxonomy" id="324925"/>
    <lineage>
        <taxon>Bacteria</taxon>
        <taxon>Pseudomonadati</taxon>
        <taxon>Chlorobiota</taxon>
        <taxon>Chlorobiia</taxon>
        <taxon>Chlorobiales</taxon>
        <taxon>Chlorobiaceae</taxon>
        <taxon>Chlorobium/Pelodictyon group</taxon>
        <taxon>Pelodictyon</taxon>
    </lineage>
</organism>
<sequence>MKCPVCGHPDMVKKVLDETLAYGGQSLTLHAMHGEFCSHCGEGVWDDESYRRYTEAQAGLLRSVKGDVGEDIRRIRKKLNLTQAELASVFGVGKMAFSRYERGESRPPAPLVKLLKLIDRHPDLLGEMRNV</sequence>
<evidence type="ECO:0000313" key="6">
    <source>
        <dbReference type="Proteomes" id="UP000002724"/>
    </source>
</evidence>
<feature type="domain" description="HTH cro/C1-type" evidence="4">
    <location>
        <begin position="72"/>
        <end position="125"/>
    </location>
</feature>
<dbReference type="InterPro" id="IPR052359">
    <property type="entry name" value="HTH-type_reg/antitoxin"/>
</dbReference>
<dbReference type="GO" id="GO:0003677">
    <property type="term" value="F:DNA binding"/>
    <property type="evidence" value="ECO:0007669"/>
    <property type="project" value="UniProtKB-KW"/>
</dbReference>
<dbReference type="AlphaFoldDB" id="B4SBL5"/>
<keyword evidence="6" id="KW-1185">Reference proteome</keyword>
<keyword evidence="2" id="KW-0238">DNA-binding</keyword>
<dbReference type="InterPro" id="IPR032758">
    <property type="entry name" value="MqsA/HigA-2"/>
</dbReference>
<accession>B4SBL5</accession>
<evidence type="ECO:0000259" key="4">
    <source>
        <dbReference type="PROSITE" id="PS50943"/>
    </source>
</evidence>
<evidence type="ECO:0000256" key="1">
    <source>
        <dbReference type="ARBA" id="ARBA00023015"/>
    </source>
</evidence>
<dbReference type="PANTHER" id="PTHR36511:SF4">
    <property type="entry name" value="ANTITOXIN MQSA"/>
    <property type="match status" value="1"/>
</dbReference>
<dbReference type="RefSeq" id="WP_012508553.1">
    <property type="nucleotide sequence ID" value="NC_011060.1"/>
</dbReference>
<dbReference type="PROSITE" id="PS50943">
    <property type="entry name" value="HTH_CROC1"/>
    <property type="match status" value="1"/>
</dbReference>
<dbReference type="SUPFAM" id="SSF47413">
    <property type="entry name" value="lambda repressor-like DNA-binding domains"/>
    <property type="match status" value="1"/>
</dbReference>
<reference evidence="5 6" key="1">
    <citation type="submission" date="2008-06" db="EMBL/GenBank/DDBJ databases">
        <title>Complete sequence of Pelodictyon phaeoclathratiforme BU-1.</title>
        <authorList>
            <consortium name="US DOE Joint Genome Institute"/>
            <person name="Lucas S."/>
            <person name="Copeland A."/>
            <person name="Lapidus A."/>
            <person name="Glavina del Rio T."/>
            <person name="Dalin E."/>
            <person name="Tice H."/>
            <person name="Bruce D."/>
            <person name="Goodwin L."/>
            <person name="Pitluck S."/>
            <person name="Schmutz J."/>
            <person name="Larimer F."/>
            <person name="Land M."/>
            <person name="Hauser L."/>
            <person name="Kyrpides N."/>
            <person name="Mikhailova N."/>
            <person name="Liu Z."/>
            <person name="Li T."/>
            <person name="Zhao F."/>
            <person name="Overmann J."/>
            <person name="Bryant D.A."/>
            <person name="Richardson P."/>
        </authorList>
    </citation>
    <scope>NUCLEOTIDE SEQUENCE [LARGE SCALE GENOMIC DNA]</scope>
    <source>
        <strain evidence="6">DSM 5477 / BU-1</strain>
    </source>
</reference>
<name>B4SBL5_PELPB</name>
<dbReference type="CDD" id="cd00093">
    <property type="entry name" value="HTH_XRE"/>
    <property type="match status" value="1"/>
</dbReference>
<dbReference type="EMBL" id="CP001110">
    <property type="protein sequence ID" value="ACF44069.1"/>
    <property type="molecule type" value="Genomic_DNA"/>
</dbReference>
<proteinExistence type="predicted"/>
<dbReference type="Proteomes" id="UP000002724">
    <property type="component" value="Chromosome"/>
</dbReference>
<dbReference type="InterPro" id="IPR001387">
    <property type="entry name" value="Cro/C1-type_HTH"/>
</dbReference>
<dbReference type="Pfam" id="PF15731">
    <property type="entry name" value="MqsA_antitoxin"/>
    <property type="match status" value="1"/>
</dbReference>
<dbReference type="eggNOG" id="COG2944">
    <property type="taxonomic scope" value="Bacteria"/>
</dbReference>
<keyword evidence="1" id="KW-0805">Transcription regulation</keyword>
<dbReference type="STRING" id="324925.Ppha_1840"/>
<dbReference type="InterPro" id="IPR022452">
    <property type="entry name" value="MqsA"/>
</dbReference>
<dbReference type="InterPro" id="IPR022453">
    <property type="entry name" value="Znf_MqsA-type"/>
</dbReference>
<gene>
    <name evidence="5" type="ordered locus">Ppha_1840</name>
</gene>
<dbReference type="KEGG" id="pph:Ppha_1840"/>
<dbReference type="Gene3D" id="1.10.260.40">
    <property type="entry name" value="lambda repressor-like DNA-binding domains"/>
    <property type="match status" value="1"/>
</dbReference>
<dbReference type="Gene3D" id="3.10.20.860">
    <property type="match status" value="1"/>
</dbReference>
<dbReference type="NCBIfam" id="TIGR03830">
    <property type="entry name" value="CxxCG_CxxCG_HTH"/>
    <property type="match status" value="1"/>
</dbReference>
<dbReference type="HOGENOM" id="CLU_115776_1_1_10"/>
<protein>
    <submittedName>
        <fullName evidence="5">Transcriptional regulator, XRE family</fullName>
    </submittedName>
</protein>
<keyword evidence="3" id="KW-0804">Transcription</keyword>
<evidence type="ECO:0000256" key="2">
    <source>
        <dbReference type="ARBA" id="ARBA00023125"/>
    </source>
</evidence>
<dbReference type="NCBIfam" id="TIGR03831">
    <property type="entry name" value="YgiT_finger"/>
    <property type="match status" value="1"/>
</dbReference>
<evidence type="ECO:0000256" key="3">
    <source>
        <dbReference type="ARBA" id="ARBA00023163"/>
    </source>
</evidence>
<dbReference type="PANTHER" id="PTHR36511">
    <property type="entry name" value="MERR FAMILY BACTERIAL REGULATORY PROTEIN"/>
    <property type="match status" value="1"/>
</dbReference>
<dbReference type="SMART" id="SM00530">
    <property type="entry name" value="HTH_XRE"/>
    <property type="match status" value="1"/>
</dbReference>